<dbReference type="Gene3D" id="3.40.50.10810">
    <property type="entry name" value="Tandem AAA-ATPase domain"/>
    <property type="match status" value="1"/>
</dbReference>
<dbReference type="InterPro" id="IPR001650">
    <property type="entry name" value="Helicase_C-like"/>
</dbReference>
<keyword evidence="4" id="KW-0132">Cell division</keyword>
<feature type="domain" description="Helicase ATP-binding" evidence="12">
    <location>
        <begin position="54"/>
        <end position="239"/>
    </location>
</feature>
<dbReference type="InterPro" id="IPR049730">
    <property type="entry name" value="SNF2/RAD54-like_C"/>
</dbReference>
<feature type="domain" description="Helicase C-terminal" evidence="13">
    <location>
        <begin position="410"/>
        <end position="560"/>
    </location>
</feature>
<organism evidence="14 15">
    <name type="scientific">Frankliniella fusca</name>
    <dbReference type="NCBI Taxonomy" id="407009"/>
    <lineage>
        <taxon>Eukaryota</taxon>
        <taxon>Metazoa</taxon>
        <taxon>Ecdysozoa</taxon>
        <taxon>Arthropoda</taxon>
        <taxon>Hexapoda</taxon>
        <taxon>Insecta</taxon>
        <taxon>Pterygota</taxon>
        <taxon>Neoptera</taxon>
        <taxon>Paraneoptera</taxon>
        <taxon>Thysanoptera</taxon>
        <taxon>Terebrantia</taxon>
        <taxon>Thripoidea</taxon>
        <taxon>Thripidae</taxon>
        <taxon>Frankliniella</taxon>
    </lineage>
</organism>
<dbReference type="PANTHER" id="PTHR45629:SF7">
    <property type="entry name" value="DNA EXCISION REPAIR PROTEIN ERCC-6-RELATED"/>
    <property type="match status" value="1"/>
</dbReference>
<dbReference type="CDD" id="cd18793">
    <property type="entry name" value="SF2_C_SNF"/>
    <property type="match status" value="1"/>
</dbReference>
<evidence type="ECO:0000256" key="10">
    <source>
        <dbReference type="ARBA" id="ARBA00024776"/>
    </source>
</evidence>
<dbReference type="PROSITE" id="PS51192">
    <property type="entry name" value="HELICASE_ATP_BIND_1"/>
    <property type="match status" value="1"/>
</dbReference>
<comment type="subunit">
    <text evidence="2">Interacts (via N-terminus) with spn-A/Rad51.</text>
</comment>
<evidence type="ECO:0000313" key="15">
    <source>
        <dbReference type="Proteomes" id="UP001219518"/>
    </source>
</evidence>
<keyword evidence="8" id="KW-0469">Meiosis</keyword>
<comment type="subcellular location">
    <subcellularLocation>
        <location evidence="1">Nucleus</location>
    </subcellularLocation>
</comment>
<dbReference type="Gene3D" id="3.40.50.300">
    <property type="entry name" value="P-loop containing nucleotide triphosphate hydrolases"/>
    <property type="match status" value="1"/>
</dbReference>
<reference evidence="14" key="1">
    <citation type="submission" date="2021-07" db="EMBL/GenBank/DDBJ databases">
        <authorList>
            <person name="Catto M.A."/>
            <person name="Jacobson A."/>
            <person name="Kennedy G."/>
            <person name="Labadie P."/>
            <person name="Hunt B.G."/>
            <person name="Srinivasan R."/>
        </authorList>
    </citation>
    <scope>NUCLEOTIDE SEQUENCE</scope>
    <source>
        <strain evidence="14">PL_HMW_Pooled</strain>
        <tissue evidence="14">Head</tissue>
    </source>
</reference>
<dbReference type="InterPro" id="IPR014001">
    <property type="entry name" value="Helicase_ATP-bd"/>
</dbReference>
<dbReference type="Pfam" id="PF00176">
    <property type="entry name" value="SNF2-rel_dom"/>
    <property type="match status" value="1"/>
</dbReference>
<keyword evidence="15" id="KW-1185">Reference proteome</keyword>
<reference evidence="14" key="2">
    <citation type="journal article" date="2023" name="BMC Genomics">
        <title>Pest status, molecular evolution, and epigenetic factors derived from the genome assembly of Frankliniella fusca, a thysanopteran phytovirus vector.</title>
        <authorList>
            <person name="Catto M.A."/>
            <person name="Labadie P.E."/>
            <person name="Jacobson A.L."/>
            <person name="Kennedy G.G."/>
            <person name="Srinivasan R."/>
            <person name="Hunt B.G."/>
        </authorList>
    </citation>
    <scope>NUCLEOTIDE SEQUENCE</scope>
    <source>
        <strain evidence="14">PL_HMW_Pooled</strain>
    </source>
</reference>
<comment type="function">
    <text evidence="10">Involved in mitotic DNA repair and meiotic recombination. Functions in the recombinational DNA repair pathway. Essential for interhomolog gene conversion (GC), but may have a less important role in intersister GC than spn-A/Rad51. In the presence of DNA, spn-A/Rad51 enhances the ATPase activity of okr/Rad54.</text>
</comment>
<evidence type="ECO:0000256" key="7">
    <source>
        <dbReference type="ARBA" id="ARBA00023242"/>
    </source>
</evidence>
<evidence type="ECO:0000256" key="6">
    <source>
        <dbReference type="ARBA" id="ARBA00022801"/>
    </source>
</evidence>
<keyword evidence="5" id="KW-0498">Mitosis</keyword>
<dbReference type="GO" id="GO:0051321">
    <property type="term" value="P:meiotic cell cycle"/>
    <property type="evidence" value="ECO:0007669"/>
    <property type="project" value="UniProtKB-KW"/>
</dbReference>
<gene>
    <name evidence="14" type="ORF">KUF71_003837</name>
</gene>
<dbReference type="FunFam" id="3.40.50.10810:FF:000019">
    <property type="entry name" value="DNA excision repair protein ERCC-6-like 2 isoform X1"/>
    <property type="match status" value="1"/>
</dbReference>
<keyword evidence="6" id="KW-0378">Hydrolase</keyword>
<evidence type="ECO:0000256" key="5">
    <source>
        <dbReference type="ARBA" id="ARBA00022776"/>
    </source>
</evidence>
<evidence type="ECO:0000256" key="8">
    <source>
        <dbReference type="ARBA" id="ARBA00023254"/>
    </source>
</evidence>
<protein>
    <recommendedName>
        <fullName evidence="3">DNA repair and recombination protein RAD54-like</fullName>
    </recommendedName>
    <alternativeName>
        <fullName evidence="11">Protein okra</fullName>
    </alternativeName>
</protein>
<evidence type="ECO:0000259" key="13">
    <source>
        <dbReference type="PROSITE" id="PS51194"/>
    </source>
</evidence>
<proteinExistence type="predicted"/>
<evidence type="ECO:0000313" key="14">
    <source>
        <dbReference type="EMBL" id="KAK3909238.1"/>
    </source>
</evidence>
<dbReference type="AlphaFoldDB" id="A0AAE1GUX7"/>
<keyword evidence="7" id="KW-0539">Nucleus</keyword>
<dbReference type="SUPFAM" id="SSF52540">
    <property type="entry name" value="P-loop containing nucleoside triphosphate hydrolases"/>
    <property type="match status" value="2"/>
</dbReference>
<dbReference type="GO" id="GO:0016787">
    <property type="term" value="F:hydrolase activity"/>
    <property type="evidence" value="ECO:0007669"/>
    <property type="project" value="UniProtKB-KW"/>
</dbReference>
<evidence type="ECO:0000256" key="3">
    <source>
        <dbReference type="ARBA" id="ARBA00015341"/>
    </source>
</evidence>
<dbReference type="GO" id="GO:0051301">
    <property type="term" value="P:cell division"/>
    <property type="evidence" value="ECO:0007669"/>
    <property type="project" value="UniProtKB-KW"/>
</dbReference>
<dbReference type="Pfam" id="PF00271">
    <property type="entry name" value="Helicase_C"/>
    <property type="match status" value="1"/>
</dbReference>
<dbReference type="GO" id="GO:0005634">
    <property type="term" value="C:nucleus"/>
    <property type="evidence" value="ECO:0007669"/>
    <property type="project" value="UniProtKB-SubCell"/>
</dbReference>
<comment type="caution">
    <text evidence="14">The sequence shown here is derived from an EMBL/GenBank/DDBJ whole genome shotgun (WGS) entry which is preliminary data.</text>
</comment>
<name>A0AAE1GUX7_9NEOP</name>
<keyword evidence="9" id="KW-0131">Cell cycle</keyword>
<dbReference type="Proteomes" id="UP001219518">
    <property type="component" value="Unassembled WGS sequence"/>
</dbReference>
<evidence type="ECO:0000256" key="1">
    <source>
        <dbReference type="ARBA" id="ARBA00004123"/>
    </source>
</evidence>
<dbReference type="PROSITE" id="PS51194">
    <property type="entry name" value="HELICASE_CTER"/>
    <property type="match status" value="1"/>
</dbReference>
<evidence type="ECO:0000259" key="12">
    <source>
        <dbReference type="PROSITE" id="PS51192"/>
    </source>
</evidence>
<dbReference type="InterPro" id="IPR050496">
    <property type="entry name" value="SNF2_RAD54_helicase_repair"/>
</dbReference>
<dbReference type="SMART" id="SM00487">
    <property type="entry name" value="DEXDc"/>
    <property type="match status" value="1"/>
</dbReference>
<sequence>MSDDVERPILGCHPCSERLPIVLSGPHIKPVIQVPASIAQYLRDYQRDGVRFLYQRFRDGEGGILADEMGLGKTIQAIAFMSAVLQMKGTKEDMLRHCPDYIRFDSAPNVEVPSVSPVLIVCPASLVENWFDELTTWGYFKVFKMTSGNKSNLVTRARQNQYDVLIVSFEAARLSIELLNTVDWTCIFVDEVHRIKDSNAKLTKALNSLRCRLRYGLTGTPFQNNLKEVYCLLKWSNPQVVDDHSPDLISKLMEKGCRSSATKKETTDSIKARRRFREMLKRLTLRRTKEIIQKHLPSKTDQVVFCEPTAIQRSIYRKIIQSCDIKNFLNERKSKVGKEQQQNVLIILNIMQKTANHPGLLTFGSSKETNKVSHKICYKALMQLPNLENVPQTQWNDILSDETMSGKMIVLSNLLPELLEQKDKILIFSYSRKVLDLIQKHIVKERYTYCRLDGSTPLNVRCAMVRSYNMSPDPAIFLISTKAGGVGLNITGANVVIIFDPSWNPACDLQAQDRAYRLGQKRDVRIFRLLTTSTIEEFVYLRQVYKQQLSSCSMTDKNVRRYFDGIQGDPKYYGELFGVKNLFTFRESDRSLTEELLNKQQKMEAKLLQKLVGKSGREIPNILISECPLIENKGGIISGKSGLGEMCEELFGASDYDEMFETYTHEEVLENKYDEETRCKDMNNFLRETGAVRNLLEHKDIVGPSVVEDFISICALRDVKKQKKYHLPAFDCSIGTQESVTDINEETVTFSNMKMKFYKIAQQESLTPQQLALKVMSLSKDEKCALLNKYQKRQQPLVEELGCSSKRFRLPSDSSLRIQKSVLHCQQEVSSCSTGSPLTSIQEKNCAETIAPQKEGAYSHNLNISKEATVLMDGLFFNKNSNPTDTMCFAKTALSGHCLTEKELSNSSCSPKVIDQKTGCPEPSHCTPSVVDQKTGCSVSALSMLDSLFFSSKKRNVNPPKNCMSSKVLKSISTDLKPAPFSSGVHSILNNSLVGDICKEIIPKNSD</sequence>
<dbReference type="InterPro" id="IPR000330">
    <property type="entry name" value="SNF2_N"/>
</dbReference>
<evidence type="ECO:0000256" key="2">
    <source>
        <dbReference type="ARBA" id="ARBA00011467"/>
    </source>
</evidence>
<accession>A0AAE1GUX7</accession>
<evidence type="ECO:0000256" key="11">
    <source>
        <dbReference type="ARBA" id="ARBA00029956"/>
    </source>
</evidence>
<dbReference type="PANTHER" id="PTHR45629">
    <property type="entry name" value="SNF2/RAD54 FAMILY MEMBER"/>
    <property type="match status" value="1"/>
</dbReference>
<dbReference type="GO" id="GO:0005524">
    <property type="term" value="F:ATP binding"/>
    <property type="evidence" value="ECO:0007669"/>
    <property type="project" value="InterPro"/>
</dbReference>
<dbReference type="EMBL" id="JAHWGI010000085">
    <property type="protein sequence ID" value="KAK3909238.1"/>
    <property type="molecule type" value="Genomic_DNA"/>
</dbReference>
<dbReference type="InterPro" id="IPR038718">
    <property type="entry name" value="SNF2-like_sf"/>
</dbReference>
<dbReference type="SMART" id="SM00490">
    <property type="entry name" value="HELICc"/>
    <property type="match status" value="1"/>
</dbReference>
<evidence type="ECO:0000256" key="4">
    <source>
        <dbReference type="ARBA" id="ARBA00022618"/>
    </source>
</evidence>
<dbReference type="InterPro" id="IPR027417">
    <property type="entry name" value="P-loop_NTPase"/>
</dbReference>
<evidence type="ECO:0000256" key="9">
    <source>
        <dbReference type="ARBA" id="ARBA00023306"/>
    </source>
</evidence>
<dbReference type="Gene3D" id="1.20.120.850">
    <property type="entry name" value="SWI2/SNF2 ATPases, N-terminal domain"/>
    <property type="match status" value="1"/>
</dbReference>